<proteinExistence type="predicted"/>
<name>A0A699IFC4_TANCI</name>
<accession>A0A699IFC4</accession>
<dbReference type="AlphaFoldDB" id="A0A699IFC4"/>
<feature type="non-terminal residue" evidence="1">
    <location>
        <position position="1"/>
    </location>
</feature>
<dbReference type="EMBL" id="BKCJ010299822">
    <property type="protein sequence ID" value="GEZ60722.1"/>
    <property type="molecule type" value="Genomic_DNA"/>
</dbReference>
<gene>
    <name evidence="1" type="ORF">Tci_532695</name>
</gene>
<sequence length="130" mass="14739">KKKAESLPSKRKNLAHSIPHGLRLLKSVITQCNKEKLPQTDSRLRPGERCLENGFAEWNEEDQPAPKRRLLSTVVNWLMKDQYALLIQNLNGGLSHHMSTFVICLQQVATVKKPALFSYNCTRGKSVTTL</sequence>
<organism evidence="1">
    <name type="scientific">Tanacetum cinerariifolium</name>
    <name type="common">Dalmatian daisy</name>
    <name type="synonym">Chrysanthemum cinerariifolium</name>
    <dbReference type="NCBI Taxonomy" id="118510"/>
    <lineage>
        <taxon>Eukaryota</taxon>
        <taxon>Viridiplantae</taxon>
        <taxon>Streptophyta</taxon>
        <taxon>Embryophyta</taxon>
        <taxon>Tracheophyta</taxon>
        <taxon>Spermatophyta</taxon>
        <taxon>Magnoliopsida</taxon>
        <taxon>eudicotyledons</taxon>
        <taxon>Gunneridae</taxon>
        <taxon>Pentapetalae</taxon>
        <taxon>asterids</taxon>
        <taxon>campanulids</taxon>
        <taxon>Asterales</taxon>
        <taxon>Asteraceae</taxon>
        <taxon>Asteroideae</taxon>
        <taxon>Anthemideae</taxon>
        <taxon>Anthemidinae</taxon>
        <taxon>Tanacetum</taxon>
    </lineage>
</organism>
<comment type="caution">
    <text evidence="1">The sequence shown here is derived from an EMBL/GenBank/DDBJ whole genome shotgun (WGS) entry which is preliminary data.</text>
</comment>
<feature type="non-terminal residue" evidence="1">
    <location>
        <position position="130"/>
    </location>
</feature>
<reference evidence="1" key="1">
    <citation type="journal article" date="2019" name="Sci. Rep.">
        <title>Draft genome of Tanacetum cinerariifolium, the natural source of mosquito coil.</title>
        <authorList>
            <person name="Yamashiro T."/>
            <person name="Shiraishi A."/>
            <person name="Satake H."/>
            <person name="Nakayama K."/>
        </authorList>
    </citation>
    <scope>NUCLEOTIDE SEQUENCE</scope>
</reference>
<protein>
    <submittedName>
        <fullName evidence="1">Uncharacterized protein</fullName>
    </submittedName>
</protein>
<evidence type="ECO:0000313" key="1">
    <source>
        <dbReference type="EMBL" id="GEZ60722.1"/>
    </source>
</evidence>